<keyword evidence="2" id="KW-0548">Nucleotidyltransferase</keyword>
<dbReference type="Gene3D" id="3.90.550.10">
    <property type="entry name" value="Spore Coat Polysaccharide Biosynthesis Protein SpsA, Chain A"/>
    <property type="match status" value="1"/>
</dbReference>
<dbReference type="Proteomes" id="UP000319619">
    <property type="component" value="Unassembled WGS sequence"/>
</dbReference>
<accession>A0A532UYV8</accession>
<dbReference type="Pfam" id="PF12804">
    <property type="entry name" value="NTP_transf_3"/>
    <property type="match status" value="1"/>
</dbReference>
<comment type="caution">
    <text evidence="4">The sequence shown here is derived from an EMBL/GenBank/DDBJ whole genome shotgun (WGS) entry which is preliminary data.</text>
</comment>
<dbReference type="GO" id="GO:0016779">
    <property type="term" value="F:nucleotidyltransferase activity"/>
    <property type="evidence" value="ECO:0007669"/>
    <property type="project" value="UniProtKB-KW"/>
</dbReference>
<dbReference type="InterPro" id="IPR050065">
    <property type="entry name" value="GlmU-like"/>
</dbReference>
<dbReference type="InterPro" id="IPR025877">
    <property type="entry name" value="MobA-like_NTP_Trfase"/>
</dbReference>
<evidence type="ECO:0000256" key="2">
    <source>
        <dbReference type="ARBA" id="ARBA00022695"/>
    </source>
</evidence>
<evidence type="ECO:0000259" key="3">
    <source>
        <dbReference type="Pfam" id="PF12804"/>
    </source>
</evidence>
<dbReference type="PANTHER" id="PTHR43584">
    <property type="entry name" value="NUCLEOTIDYL TRANSFERASE"/>
    <property type="match status" value="1"/>
</dbReference>
<name>A0A532UYV8_UNCL8</name>
<dbReference type="AlphaFoldDB" id="A0A532UYV8"/>
<gene>
    <name evidence="4" type="ORF">CEE37_09375</name>
</gene>
<dbReference type="InterPro" id="IPR029044">
    <property type="entry name" value="Nucleotide-diphossugar_trans"/>
</dbReference>
<dbReference type="CDD" id="cd02523">
    <property type="entry name" value="PC_cytidylyltransferase"/>
    <property type="match status" value="1"/>
</dbReference>
<proteinExistence type="predicted"/>
<dbReference type="PANTHER" id="PTHR43584:SF8">
    <property type="entry name" value="N-ACETYLMURAMATE ALPHA-1-PHOSPHATE URIDYLYLTRANSFERASE"/>
    <property type="match status" value="1"/>
</dbReference>
<evidence type="ECO:0000313" key="4">
    <source>
        <dbReference type="EMBL" id="TKJ39937.1"/>
    </source>
</evidence>
<dbReference type="EMBL" id="NJBN01000006">
    <property type="protein sequence ID" value="TKJ39937.1"/>
    <property type="molecule type" value="Genomic_DNA"/>
</dbReference>
<evidence type="ECO:0000256" key="1">
    <source>
        <dbReference type="ARBA" id="ARBA00022679"/>
    </source>
</evidence>
<organism evidence="4 5">
    <name type="scientific">candidate division LCP-89 bacterium B3_LCP</name>
    <dbReference type="NCBI Taxonomy" id="2012998"/>
    <lineage>
        <taxon>Bacteria</taxon>
        <taxon>Pseudomonadati</taxon>
        <taxon>Bacteria division LCP-89</taxon>
    </lineage>
</organism>
<evidence type="ECO:0000313" key="5">
    <source>
        <dbReference type="Proteomes" id="UP000319619"/>
    </source>
</evidence>
<sequence>MQAIILAAGAGRRLGGRVPKPLIEINGEQLLIRSINQLNDHNVVDIIVVTGYQKHLVEGAVTSLNVRTVFNPFYPMSDNLASFWAGRMYLDDTCIMAHGDLILEDELLERLIHAEGDIVLPMDRSSVDEEAMKMKVDDGMLMGLSKSIPVHQATGESIPLMKFSAGVLEDLKIVIEEALNKGNFKQLLDEAVFKVVQRAKFVTTILDVTGLKWIEIDTKDDLKRAVDIFGENA</sequence>
<protein>
    <recommendedName>
        <fullName evidence="3">MobA-like NTP transferase domain-containing protein</fullName>
    </recommendedName>
</protein>
<dbReference type="SUPFAM" id="SSF53448">
    <property type="entry name" value="Nucleotide-diphospho-sugar transferases"/>
    <property type="match status" value="1"/>
</dbReference>
<reference evidence="4 5" key="1">
    <citation type="submission" date="2017-06" db="EMBL/GenBank/DDBJ databases">
        <title>Novel microbial phyla capable of carbon fixation and sulfur reduction in deep-sea sediments.</title>
        <authorList>
            <person name="Huang J."/>
            <person name="Baker B."/>
            <person name="Wang Y."/>
        </authorList>
    </citation>
    <scope>NUCLEOTIDE SEQUENCE [LARGE SCALE GENOMIC DNA]</scope>
    <source>
        <strain evidence="4">B3_LCP</strain>
    </source>
</reference>
<feature type="domain" description="MobA-like NTP transferase" evidence="3">
    <location>
        <begin position="3"/>
        <end position="125"/>
    </location>
</feature>
<keyword evidence="1" id="KW-0808">Transferase</keyword>